<feature type="domain" description="DDB1- and CUL4-associated factor 12 beta-propeller" evidence="9">
    <location>
        <begin position="911"/>
        <end position="1009"/>
    </location>
</feature>
<protein>
    <recommendedName>
        <fullName evidence="7">tRNA (34-2'-O)-methyltransferase regulator WDR6</fullName>
    </recommendedName>
</protein>
<keyword evidence="3 8" id="KW-0853">WD repeat</keyword>
<evidence type="ECO:0000256" key="4">
    <source>
        <dbReference type="ARBA" id="ARBA00022694"/>
    </source>
</evidence>
<dbReference type="InterPro" id="IPR036322">
    <property type="entry name" value="WD40_repeat_dom_sf"/>
</dbReference>
<name>A0ABM4BJB7_HYDVU</name>
<evidence type="ECO:0000256" key="1">
    <source>
        <dbReference type="ARBA" id="ARBA00004496"/>
    </source>
</evidence>
<keyword evidence="10" id="KW-1185">Reference proteome</keyword>
<dbReference type="PROSITE" id="PS00678">
    <property type="entry name" value="WD_REPEATS_1"/>
    <property type="match status" value="2"/>
</dbReference>
<evidence type="ECO:0000256" key="8">
    <source>
        <dbReference type="PROSITE-ProRule" id="PRU00221"/>
    </source>
</evidence>
<dbReference type="PROSITE" id="PS50082">
    <property type="entry name" value="WD_REPEATS_2"/>
    <property type="match status" value="2"/>
</dbReference>
<dbReference type="Proteomes" id="UP001652625">
    <property type="component" value="Chromosome 03"/>
</dbReference>
<dbReference type="SUPFAM" id="SSF50978">
    <property type="entry name" value="WD40 repeat-like"/>
    <property type="match status" value="4"/>
</dbReference>
<sequence length="1055" mass="120683">MESTLKCPVTALHLYKDLILSGQGSMLIIYSRRTNEKIYSIKLLSKSRIYKFCQSQHLENCFVALAGKSSICFLILENNNGLIVTLQSLEKYFNAWMWDGFWVTQNQILLISAHNTVLLWSFESNTTKLVSSCSEQCILYSATFSEIDYEIYVGVGTVFNNVLVWKVKHNLDDHYYEDTYKTFSGHEGVIFRVRFHENKKQLLSVSDDRSIRLWNIENQNCLRIMYGHSARVWDAQYLLDNIVSIGEDAVCLLWNKEGLIEKKLNIHKGKSIWSLSVSPGLVITGGGDGSIRMLCLQHEPLLKKNLIELPTLNCSEDNDFPRHVKILDETCCLILTNQGKFYKYIQPLHEWILIDTDKRYCSYSCVALLDQMVAAGNLYGVIKVLFLDNCYPPIEISAFDGKVYNLLWLKVAKETFLLVCGPEGETVLYSLSLSSLKPHYKFVIPYSRQRWVTTALIMEHLQNMYLICGDRRGSIHLYNTNYHDSVQVLLNVHGKTGVTYITTNNNRILTTGRDGTYREYELEINKLTLVDNQKSCKGLEWVEGIWKFGNDIILYGFYMQSYFAGWSPRLNEVLFKIKCGGGYRSWDVSFSEQGSDKVSKLVFTYLKGITINIVSYDLKINYQALILEDPLHGKEVTSIKVLGKRLCGETYEWLMAAASEDTTMTLMCYNPAKKTIVLLQTCTGHIGGIKDISFVLDKQCLSKIDGFLFSCGSRTSLKCWRLFYETFVPIKSLPTESSSFYNEAGQTYQDLSVDRKAMSCSLFTEIYNPELKKKKKYLDQEIQDDVRFLSCSSFKLNEIAGKEYSVLEEHILCTCACSDGVTRVYLQTKYDFKLFLILEFHKHCVQAARYIITEKALVFIITVATDGYLAVWNITEALSDFVSKMHVHDYTSENKEHQENKRIKFHDLCFPCFKNTSPVISTSLHQSGINAIDIYSCKIGYLIATGGDDNALCISLFNLNSLQILAKDQNAHFSQITGVKFINEQFIVSTSVDQRVFVWNFDNFSLKRVCERHVNIADISCLEIWIENGIVYLAIGGMGVEILSFDILELVNCIK</sequence>
<proteinExistence type="inferred from homology"/>
<dbReference type="Pfam" id="PF23760">
    <property type="entry name" value="Beta-prop_DCAF12"/>
    <property type="match status" value="1"/>
</dbReference>
<evidence type="ECO:0000256" key="2">
    <source>
        <dbReference type="ARBA" id="ARBA00022490"/>
    </source>
</evidence>
<evidence type="ECO:0000256" key="3">
    <source>
        <dbReference type="ARBA" id="ARBA00022574"/>
    </source>
</evidence>
<evidence type="ECO:0000259" key="9">
    <source>
        <dbReference type="Pfam" id="PF23760"/>
    </source>
</evidence>
<feature type="repeat" description="WD" evidence="8">
    <location>
        <begin position="183"/>
        <end position="224"/>
    </location>
</feature>
<organism evidence="10 11">
    <name type="scientific">Hydra vulgaris</name>
    <name type="common">Hydra</name>
    <name type="synonym">Hydra attenuata</name>
    <dbReference type="NCBI Taxonomy" id="6087"/>
    <lineage>
        <taxon>Eukaryota</taxon>
        <taxon>Metazoa</taxon>
        <taxon>Cnidaria</taxon>
        <taxon>Hydrozoa</taxon>
        <taxon>Hydroidolina</taxon>
        <taxon>Anthoathecata</taxon>
        <taxon>Aplanulata</taxon>
        <taxon>Hydridae</taxon>
        <taxon>Hydra</taxon>
    </lineage>
</organism>
<accession>A0ABM4BJB7</accession>
<keyword evidence="2" id="KW-0963">Cytoplasm</keyword>
<evidence type="ECO:0000256" key="5">
    <source>
        <dbReference type="ARBA" id="ARBA00022737"/>
    </source>
</evidence>
<evidence type="ECO:0000256" key="7">
    <source>
        <dbReference type="ARBA" id="ARBA00040154"/>
    </source>
</evidence>
<evidence type="ECO:0000313" key="10">
    <source>
        <dbReference type="Proteomes" id="UP001652625"/>
    </source>
</evidence>
<keyword evidence="4" id="KW-0819">tRNA processing</keyword>
<dbReference type="Pfam" id="PF00400">
    <property type="entry name" value="WD40"/>
    <property type="match status" value="1"/>
</dbReference>
<dbReference type="Gene3D" id="2.130.10.10">
    <property type="entry name" value="YVTN repeat-like/Quinoprotein amine dehydrogenase"/>
    <property type="match status" value="4"/>
</dbReference>
<dbReference type="InterPro" id="IPR015943">
    <property type="entry name" value="WD40/YVTN_repeat-like_dom_sf"/>
</dbReference>
<evidence type="ECO:0000313" key="11">
    <source>
        <dbReference type="RefSeq" id="XP_065649106.1"/>
    </source>
</evidence>
<comment type="similarity">
    <text evidence="6">Belongs to the WD repeat WDR6 family.</text>
</comment>
<dbReference type="RefSeq" id="XP_065649106.1">
    <property type="nucleotide sequence ID" value="XM_065793034.1"/>
</dbReference>
<dbReference type="InterPro" id="IPR051973">
    <property type="entry name" value="tRNA_Anticodon_Mtase-Reg"/>
</dbReference>
<dbReference type="PANTHER" id="PTHR14344">
    <property type="entry name" value="WD REPEAT PROTEIN"/>
    <property type="match status" value="1"/>
</dbReference>
<feature type="repeat" description="WD" evidence="8">
    <location>
        <begin position="969"/>
        <end position="1009"/>
    </location>
</feature>
<dbReference type="InterPro" id="IPR001680">
    <property type="entry name" value="WD40_rpt"/>
</dbReference>
<dbReference type="PANTHER" id="PTHR14344:SF3">
    <property type="entry name" value="WD REPEAT-CONTAINING PROTEIN 6"/>
    <property type="match status" value="1"/>
</dbReference>
<gene>
    <name evidence="11" type="primary">LOC100214080</name>
</gene>
<dbReference type="SMART" id="SM00320">
    <property type="entry name" value="WD40"/>
    <property type="match status" value="9"/>
</dbReference>
<evidence type="ECO:0000256" key="6">
    <source>
        <dbReference type="ARBA" id="ARBA00038255"/>
    </source>
</evidence>
<keyword evidence="5" id="KW-0677">Repeat</keyword>
<dbReference type="GeneID" id="100214080"/>
<comment type="subcellular location">
    <subcellularLocation>
        <location evidence="1">Cytoplasm</location>
    </subcellularLocation>
</comment>
<dbReference type="InterPro" id="IPR056151">
    <property type="entry name" value="Beta-prop_DCAF12"/>
</dbReference>
<dbReference type="PROSITE" id="PS50294">
    <property type="entry name" value="WD_REPEATS_REGION"/>
    <property type="match status" value="1"/>
</dbReference>
<reference evidence="11" key="1">
    <citation type="submission" date="2025-08" db="UniProtKB">
        <authorList>
            <consortium name="RefSeq"/>
        </authorList>
    </citation>
    <scope>IDENTIFICATION</scope>
</reference>
<dbReference type="InterPro" id="IPR019775">
    <property type="entry name" value="WD40_repeat_CS"/>
</dbReference>